<dbReference type="GO" id="GO:0071555">
    <property type="term" value="P:cell wall organization"/>
    <property type="evidence" value="ECO:0007669"/>
    <property type="project" value="UniProtKB-KW"/>
</dbReference>
<feature type="binding site" evidence="7">
    <location>
        <begin position="19"/>
        <end position="20"/>
    </location>
    <ligand>
        <name>substrate</name>
    </ligand>
</feature>
<organism evidence="8 9">
    <name type="scientific">Saccharophagus degradans (strain 2-40 / ATCC 43961 / DSM 17024)</name>
    <dbReference type="NCBI Taxonomy" id="203122"/>
    <lineage>
        <taxon>Bacteria</taxon>
        <taxon>Pseudomonadati</taxon>
        <taxon>Pseudomonadota</taxon>
        <taxon>Gammaproteobacteria</taxon>
        <taxon>Cellvibrionales</taxon>
        <taxon>Cellvibrionaceae</taxon>
        <taxon>Saccharophagus</taxon>
    </lineage>
</organism>
<comment type="function">
    <text evidence="7">Provides the (R)-glutamate required for cell wall biosynthesis.</text>
</comment>
<feature type="active site" description="Proton donor/acceptor" evidence="7">
    <location>
        <position position="83"/>
    </location>
</feature>
<dbReference type="eggNOG" id="COG0796">
    <property type="taxonomic scope" value="Bacteria"/>
</dbReference>
<evidence type="ECO:0000256" key="5">
    <source>
        <dbReference type="ARBA" id="ARBA00023235"/>
    </source>
</evidence>
<feature type="active site" description="Proton donor/acceptor" evidence="7">
    <location>
        <position position="197"/>
    </location>
</feature>
<dbReference type="UniPathway" id="UPA00219"/>
<dbReference type="AlphaFoldDB" id="Q21KA4"/>
<evidence type="ECO:0000256" key="1">
    <source>
        <dbReference type="ARBA" id="ARBA00001602"/>
    </source>
</evidence>
<keyword evidence="5 7" id="KW-0413">Isomerase</keyword>
<comment type="pathway">
    <text evidence="7">Cell wall biogenesis; peptidoglycan biosynthesis.</text>
</comment>
<feature type="binding site" evidence="7">
    <location>
        <begin position="198"/>
        <end position="199"/>
    </location>
    <ligand>
        <name>substrate</name>
    </ligand>
</feature>
<name>Q21KA4_SACD2</name>
<dbReference type="GO" id="GO:0009252">
    <property type="term" value="P:peptidoglycan biosynthetic process"/>
    <property type="evidence" value="ECO:0007669"/>
    <property type="project" value="UniProtKB-UniRule"/>
</dbReference>
<dbReference type="PROSITE" id="PS00924">
    <property type="entry name" value="ASP_GLU_RACEMASE_2"/>
    <property type="match status" value="1"/>
</dbReference>
<evidence type="ECO:0000313" key="8">
    <source>
        <dbReference type="EMBL" id="ABD80875.1"/>
    </source>
</evidence>
<evidence type="ECO:0000256" key="3">
    <source>
        <dbReference type="ARBA" id="ARBA00022960"/>
    </source>
</evidence>
<dbReference type="Proteomes" id="UP000001947">
    <property type="component" value="Chromosome"/>
</dbReference>
<dbReference type="HOGENOM" id="CLU_052344_2_0_6"/>
<dbReference type="InterPro" id="IPR018187">
    <property type="entry name" value="Asp/Glu_racemase_AS_1"/>
</dbReference>
<dbReference type="STRING" id="203122.Sde_1613"/>
<dbReference type="PANTHER" id="PTHR21198">
    <property type="entry name" value="GLUTAMATE RACEMASE"/>
    <property type="match status" value="1"/>
</dbReference>
<dbReference type="InterPro" id="IPR004391">
    <property type="entry name" value="Glu_race"/>
</dbReference>
<evidence type="ECO:0000256" key="4">
    <source>
        <dbReference type="ARBA" id="ARBA00022984"/>
    </source>
</evidence>
<dbReference type="GO" id="GO:0008360">
    <property type="term" value="P:regulation of cell shape"/>
    <property type="evidence" value="ECO:0007669"/>
    <property type="project" value="UniProtKB-KW"/>
</dbReference>
<dbReference type="SUPFAM" id="SSF53681">
    <property type="entry name" value="Aspartate/glutamate racemase"/>
    <property type="match status" value="2"/>
</dbReference>
<evidence type="ECO:0000256" key="2">
    <source>
        <dbReference type="ARBA" id="ARBA00013090"/>
    </source>
</evidence>
<accession>Q21KA4</accession>
<gene>
    <name evidence="7" type="primary">murI</name>
    <name evidence="8" type="ordered locus">Sde_1613</name>
</gene>
<dbReference type="EMBL" id="CP000282">
    <property type="protein sequence ID" value="ABD80875.1"/>
    <property type="molecule type" value="Genomic_DNA"/>
</dbReference>
<dbReference type="PROSITE" id="PS00923">
    <property type="entry name" value="ASP_GLU_RACEMASE_1"/>
    <property type="match status" value="1"/>
</dbReference>
<feature type="binding site" evidence="7">
    <location>
        <begin position="84"/>
        <end position="85"/>
    </location>
    <ligand>
        <name>substrate</name>
    </ligand>
</feature>
<evidence type="ECO:0000256" key="6">
    <source>
        <dbReference type="ARBA" id="ARBA00023316"/>
    </source>
</evidence>
<dbReference type="OrthoDB" id="9801055at2"/>
<evidence type="ECO:0000256" key="7">
    <source>
        <dbReference type="HAMAP-Rule" id="MF_00258"/>
    </source>
</evidence>
<feature type="binding site" evidence="7">
    <location>
        <begin position="51"/>
        <end position="52"/>
    </location>
    <ligand>
        <name>substrate</name>
    </ligand>
</feature>
<dbReference type="EC" id="5.1.1.3" evidence="2 7"/>
<sequence length="272" mass="29182">MTESPRQPDPNTPTVLVFDSGAGGLSICTKIMALRNDCAIVYAADNAYFPYGELSTSALRQRVITFMGELIDQYSPSIAVIACNTASTALLADLRETFDIPFVGVVPAIKPAATATQTGTIAILATSATVTRDYTRDLINEFAPNKTVILHSAQPLVSAAEQLIQNNQCPNSAIQGALSELFAKPGAEHIDTIVLACTHFPLLREAIQALLPASITLLDSGDAIARRVDSLLCATNTLKQTQRISVHLSKPCTTTLNAYNNFLAAHIQIKRR</sequence>
<dbReference type="Gene3D" id="3.40.50.1860">
    <property type="match status" value="2"/>
</dbReference>
<keyword evidence="9" id="KW-1185">Reference proteome</keyword>
<proteinExistence type="inferred from homology"/>
<dbReference type="GeneID" id="98613291"/>
<dbReference type="InterPro" id="IPR033134">
    <property type="entry name" value="Asp/Glu_racemase_AS_2"/>
</dbReference>
<reference evidence="8 9" key="1">
    <citation type="journal article" date="2008" name="PLoS Genet.">
        <title>Complete genome sequence of the complex carbohydrate-degrading marine bacterium, Saccharophagus degradans strain 2-40 T.</title>
        <authorList>
            <person name="Weiner R.M."/>
            <person name="Taylor L.E.II."/>
            <person name="Henrissat B."/>
            <person name="Hauser L."/>
            <person name="Land M."/>
            <person name="Coutinho P.M."/>
            <person name="Rancurel C."/>
            <person name="Saunders E.H."/>
            <person name="Longmire A.G."/>
            <person name="Zhang H."/>
            <person name="Bayer E.A."/>
            <person name="Gilbert H.J."/>
            <person name="Larimer F."/>
            <person name="Zhulin I.B."/>
            <person name="Ekborg N.A."/>
            <person name="Lamed R."/>
            <person name="Richardson P.M."/>
            <person name="Borovok I."/>
            <person name="Hutcheson S."/>
        </authorList>
    </citation>
    <scope>NUCLEOTIDE SEQUENCE [LARGE SCALE GENOMIC DNA]</scope>
    <source>
        <strain evidence="9">2-40 / ATCC 43961 / DSM 17024</strain>
    </source>
</reference>
<dbReference type="Pfam" id="PF01177">
    <property type="entry name" value="Asp_Glu_race"/>
    <property type="match status" value="1"/>
</dbReference>
<protein>
    <recommendedName>
        <fullName evidence="2 7">Glutamate racemase</fullName>
        <ecNumber evidence="2 7">5.1.1.3</ecNumber>
    </recommendedName>
</protein>
<dbReference type="NCBIfam" id="TIGR00067">
    <property type="entry name" value="glut_race"/>
    <property type="match status" value="1"/>
</dbReference>
<dbReference type="PANTHER" id="PTHR21198:SF2">
    <property type="entry name" value="GLUTAMATE RACEMASE"/>
    <property type="match status" value="1"/>
</dbReference>
<comment type="catalytic activity">
    <reaction evidence="1 7">
        <text>L-glutamate = D-glutamate</text>
        <dbReference type="Rhea" id="RHEA:12813"/>
        <dbReference type="ChEBI" id="CHEBI:29985"/>
        <dbReference type="ChEBI" id="CHEBI:29986"/>
        <dbReference type="EC" id="5.1.1.3"/>
    </reaction>
</comment>
<evidence type="ECO:0000313" key="9">
    <source>
        <dbReference type="Proteomes" id="UP000001947"/>
    </source>
</evidence>
<dbReference type="InterPro" id="IPR015942">
    <property type="entry name" value="Asp/Glu/hydantoin_racemase"/>
</dbReference>
<dbReference type="RefSeq" id="WP_011468095.1">
    <property type="nucleotide sequence ID" value="NC_007912.1"/>
</dbReference>
<dbReference type="InterPro" id="IPR001920">
    <property type="entry name" value="Asp/Glu_race"/>
</dbReference>
<keyword evidence="4 7" id="KW-0573">Peptidoglycan synthesis</keyword>
<comment type="similarity">
    <text evidence="7">Belongs to the aspartate/glutamate racemases family.</text>
</comment>
<dbReference type="KEGG" id="sde:Sde_1613"/>
<keyword evidence="6 7" id="KW-0961">Cell wall biogenesis/degradation</keyword>
<dbReference type="GO" id="GO:0008881">
    <property type="term" value="F:glutamate racemase activity"/>
    <property type="evidence" value="ECO:0007669"/>
    <property type="project" value="UniProtKB-UniRule"/>
</dbReference>
<keyword evidence="3 7" id="KW-0133">Cell shape</keyword>
<dbReference type="HAMAP" id="MF_00258">
    <property type="entry name" value="Glu_racemase"/>
    <property type="match status" value="1"/>
</dbReference>